<reference evidence="2 3" key="1">
    <citation type="submission" date="2024-08" db="EMBL/GenBank/DDBJ databases">
        <authorList>
            <person name="Cucini C."/>
            <person name="Frati F."/>
        </authorList>
    </citation>
    <scope>NUCLEOTIDE SEQUENCE [LARGE SCALE GENOMIC DNA]</scope>
</reference>
<dbReference type="EMBL" id="CAXLJM020000068">
    <property type="protein sequence ID" value="CAL8122554.1"/>
    <property type="molecule type" value="Genomic_DNA"/>
</dbReference>
<protein>
    <submittedName>
        <fullName evidence="2">Uncharacterized protein</fullName>
    </submittedName>
</protein>
<dbReference type="Proteomes" id="UP001642540">
    <property type="component" value="Unassembled WGS sequence"/>
</dbReference>
<evidence type="ECO:0000313" key="2">
    <source>
        <dbReference type="EMBL" id="CAL8122554.1"/>
    </source>
</evidence>
<comment type="caution">
    <text evidence="2">The sequence shown here is derived from an EMBL/GenBank/DDBJ whole genome shotgun (WGS) entry which is preliminary data.</text>
</comment>
<organism evidence="2 3">
    <name type="scientific">Orchesella dallaii</name>
    <dbReference type="NCBI Taxonomy" id="48710"/>
    <lineage>
        <taxon>Eukaryota</taxon>
        <taxon>Metazoa</taxon>
        <taxon>Ecdysozoa</taxon>
        <taxon>Arthropoda</taxon>
        <taxon>Hexapoda</taxon>
        <taxon>Collembola</taxon>
        <taxon>Entomobryomorpha</taxon>
        <taxon>Entomobryoidea</taxon>
        <taxon>Orchesellidae</taxon>
        <taxon>Orchesellinae</taxon>
        <taxon>Orchesella</taxon>
    </lineage>
</organism>
<feature type="chain" id="PRO_5046651268" evidence="1">
    <location>
        <begin position="23"/>
        <end position="279"/>
    </location>
</feature>
<feature type="signal peptide" evidence="1">
    <location>
        <begin position="1"/>
        <end position="22"/>
    </location>
</feature>
<dbReference type="PROSITE" id="PS51257">
    <property type="entry name" value="PROKAR_LIPOPROTEIN"/>
    <property type="match status" value="1"/>
</dbReference>
<gene>
    <name evidence="2" type="ORF">ODALV1_LOCUS19859</name>
</gene>
<proteinExistence type="predicted"/>
<evidence type="ECO:0000313" key="3">
    <source>
        <dbReference type="Proteomes" id="UP001642540"/>
    </source>
</evidence>
<keyword evidence="1" id="KW-0732">Signal</keyword>
<evidence type="ECO:0000256" key="1">
    <source>
        <dbReference type="SAM" id="SignalP"/>
    </source>
</evidence>
<keyword evidence="3" id="KW-1185">Reference proteome</keyword>
<name>A0ABP1R8U8_9HEXA</name>
<accession>A0ABP1R8U8</accession>
<sequence length="279" mass="29726">MHFKIGLSCLVALFSCVAWTAAQDASAVTGTGDITASSTTTTVAPKTYPPKSDPETVAHFIRAMMKKYGEAKATEAFQSLDQLPLGLTMKILLVEIDKSLAADIVAMQRYAQGSDKALITMIGRIVAGDKTVPKEIFAMDQKLMKYTWWMRIRARMFNNLEKYVEAYSLVPVAAKAAVNGAKSKGSDISSVLVGDETKSELAAAVAASATEAPKQEQVAAASSIASQSVEPSGLRLSLLTPIQQQQIFETLALAKAAQATNANAAIQTQSQVNPFSLFG</sequence>